<dbReference type="RefSeq" id="WP_338257636.1">
    <property type="nucleotide sequence ID" value="NZ_BSRI01000002.1"/>
</dbReference>
<organism evidence="2 3">
    <name type="scientific">Dictyobacter halimunensis</name>
    <dbReference type="NCBI Taxonomy" id="3026934"/>
    <lineage>
        <taxon>Bacteria</taxon>
        <taxon>Bacillati</taxon>
        <taxon>Chloroflexota</taxon>
        <taxon>Ktedonobacteria</taxon>
        <taxon>Ktedonobacterales</taxon>
        <taxon>Dictyobacteraceae</taxon>
        <taxon>Dictyobacter</taxon>
    </lineage>
</organism>
<keyword evidence="3" id="KW-1185">Reference proteome</keyword>
<keyword evidence="1" id="KW-1133">Transmembrane helix</keyword>
<gene>
    <name evidence="2" type="ORF">KDH_73570</name>
</gene>
<evidence type="ECO:0000313" key="3">
    <source>
        <dbReference type="Proteomes" id="UP001344906"/>
    </source>
</evidence>
<keyword evidence="1" id="KW-0472">Membrane</keyword>
<feature type="transmembrane region" description="Helical" evidence="1">
    <location>
        <begin position="97"/>
        <end position="119"/>
    </location>
</feature>
<comment type="caution">
    <text evidence="2">The sequence shown here is derived from an EMBL/GenBank/DDBJ whole genome shotgun (WGS) entry which is preliminary data.</text>
</comment>
<keyword evidence="1" id="KW-0812">Transmembrane</keyword>
<accession>A0ABQ6G6U1</accession>
<reference evidence="2 3" key="1">
    <citation type="submission" date="2023-02" db="EMBL/GenBank/DDBJ databases">
        <title>Dictyobacter halimunensis sp. nov., a new member of the class Ktedonobacteria from forest soil in a geothermal area.</title>
        <authorList>
            <person name="Rachmania M.K."/>
            <person name="Ningsih F."/>
            <person name="Sakai Y."/>
            <person name="Yabe S."/>
            <person name="Yokota A."/>
            <person name="Sjamsuridzal W."/>
        </authorList>
    </citation>
    <scope>NUCLEOTIDE SEQUENCE [LARGE SCALE GENOMIC DNA]</scope>
    <source>
        <strain evidence="2 3">S3.2.2.5</strain>
    </source>
</reference>
<name>A0ABQ6G6U1_9CHLR</name>
<evidence type="ECO:0008006" key="4">
    <source>
        <dbReference type="Google" id="ProtNLM"/>
    </source>
</evidence>
<dbReference type="Proteomes" id="UP001344906">
    <property type="component" value="Unassembled WGS sequence"/>
</dbReference>
<sequence>MIDVKPCDAWAKKLDAAHRTALSGRALAELKAHVATCEACAAAQAHYAIEAHQIPDVEVNGALPAPAAPGPPAVDHGLLQSQKAMWARRKARRAHRILEIVACIGVLGCVLLVALAILFPSASAPVTRPGAQTTRIPGVPGAIPADGFTVVGDPTISVEQINSILAYYHSPAAGKGQTIYDLGVRYHIDPVVALAFFHHESGFGRFGEASHTHSPGNLRCISDHPCVDKQRGGYAQFASWEDGFDAWYKLIHDLYVGQWKLTTVNQIISKYAPVKNPQDAAHRNYVTFINRDIALWRSGKIHS</sequence>
<proteinExistence type="predicted"/>
<protein>
    <recommendedName>
        <fullName evidence="4">Mannosyl-glycoprotein endo-beta-N-acetylglucosamidase-like domain-containing protein</fullName>
    </recommendedName>
</protein>
<evidence type="ECO:0000256" key="1">
    <source>
        <dbReference type="SAM" id="Phobius"/>
    </source>
</evidence>
<evidence type="ECO:0000313" key="2">
    <source>
        <dbReference type="EMBL" id="GLV60538.1"/>
    </source>
</evidence>
<dbReference type="EMBL" id="BSRI01000002">
    <property type="protein sequence ID" value="GLV60538.1"/>
    <property type="molecule type" value="Genomic_DNA"/>
</dbReference>